<accession>E0U8K2</accession>
<gene>
    <name evidence="1" type="ordered locus">Cyan7822_1761</name>
</gene>
<evidence type="ECO:0000313" key="1">
    <source>
        <dbReference type="EMBL" id="ADN13748.1"/>
    </source>
</evidence>
<protein>
    <submittedName>
        <fullName evidence="1">Uncharacterized protein</fullName>
    </submittedName>
</protein>
<dbReference type="AlphaFoldDB" id="E0U8K2"/>
<keyword evidence="2" id="KW-1185">Reference proteome</keyword>
<dbReference type="EMBL" id="CP002198">
    <property type="protein sequence ID" value="ADN13748.1"/>
    <property type="molecule type" value="Genomic_DNA"/>
</dbReference>
<sequence>MLEKIIEMEAESLEKARKKINSQILEEGFYIVSENIIDLHPQVKITVTVKQKGEIYYQSLNRPIFEWVNNDFGGENPNWINEIKKESQSALTWFKAQNFLDLAHLSAEIGAEYFTMWSRQAARDGNIIEAWAGWHQVLRFASIIQDEYKIAEACFELGKIYKERGEMYGGGKYWEIAQLFFVQLAYLLKKLGQKQEYGEALWHLGEICLLLDNEPLCKQFWLEAMVIFQTVLPDEALKIEKALQTQF</sequence>
<dbReference type="InterPro" id="IPR011990">
    <property type="entry name" value="TPR-like_helical_dom_sf"/>
</dbReference>
<dbReference type="Proteomes" id="UP000008206">
    <property type="component" value="Chromosome"/>
</dbReference>
<dbReference type="Gene3D" id="1.25.40.10">
    <property type="entry name" value="Tetratricopeptide repeat domain"/>
    <property type="match status" value="1"/>
</dbReference>
<evidence type="ECO:0000313" key="2">
    <source>
        <dbReference type="Proteomes" id="UP000008206"/>
    </source>
</evidence>
<proteinExistence type="predicted"/>
<organism evidence="1 2">
    <name type="scientific">Gloeothece verrucosa (strain PCC 7822)</name>
    <name type="common">Cyanothece sp. (strain PCC 7822)</name>
    <dbReference type="NCBI Taxonomy" id="497965"/>
    <lineage>
        <taxon>Bacteria</taxon>
        <taxon>Bacillati</taxon>
        <taxon>Cyanobacteriota</taxon>
        <taxon>Cyanophyceae</taxon>
        <taxon>Oscillatoriophycideae</taxon>
        <taxon>Chroococcales</taxon>
        <taxon>Aphanothecaceae</taxon>
        <taxon>Gloeothece</taxon>
        <taxon>Gloeothece verrucosa</taxon>
    </lineage>
</organism>
<dbReference type="KEGG" id="cyj:Cyan7822_1761"/>
<name>E0U8K2_GLOV7</name>
<reference evidence="2" key="1">
    <citation type="journal article" date="2011" name="MBio">
        <title>Novel metabolic attributes of the genus Cyanothece, comprising a group of unicellular nitrogen-fixing Cyanobacteria.</title>
        <authorList>
            <person name="Bandyopadhyay A."/>
            <person name="Elvitigala T."/>
            <person name="Welsh E."/>
            <person name="Stockel J."/>
            <person name="Liberton M."/>
            <person name="Min H."/>
            <person name="Sherman L.A."/>
            <person name="Pakrasi H.B."/>
        </authorList>
    </citation>
    <scope>NUCLEOTIDE SEQUENCE [LARGE SCALE GENOMIC DNA]</scope>
    <source>
        <strain evidence="2">PCC 7822</strain>
    </source>
</reference>
<dbReference type="HOGENOM" id="CLU_1123102_0_0_3"/>